<dbReference type="Pfam" id="PF08245">
    <property type="entry name" value="Mur_ligase_M"/>
    <property type="match status" value="1"/>
</dbReference>
<dbReference type="InterPro" id="IPR004101">
    <property type="entry name" value="Mur_ligase_C"/>
</dbReference>
<reference evidence="4" key="1">
    <citation type="submission" date="2017-03" db="EMBL/GenBank/DDBJ databases">
        <authorList>
            <person name="Rodrigo-Torres L."/>
            <person name="Arahal R.D."/>
            <person name="Lucena T."/>
        </authorList>
    </citation>
    <scope>NUCLEOTIDE SEQUENCE [LARGE SCALE GENOMIC DNA]</scope>
    <source>
        <strain evidence="4">CECT 8370</strain>
    </source>
</reference>
<dbReference type="Gene3D" id="3.90.190.20">
    <property type="entry name" value="Mur ligase, C-terminal domain"/>
    <property type="match status" value="1"/>
</dbReference>
<keyword evidence="4" id="KW-1185">Reference proteome</keyword>
<keyword evidence="3" id="KW-0436">Ligase</keyword>
<dbReference type="InterPro" id="IPR036565">
    <property type="entry name" value="Mur-like_cat_sf"/>
</dbReference>
<dbReference type="PANTHER" id="PTHR23135">
    <property type="entry name" value="MUR LIGASE FAMILY MEMBER"/>
    <property type="match status" value="1"/>
</dbReference>
<feature type="domain" description="Mur ligase C-terminal" evidence="1">
    <location>
        <begin position="435"/>
        <end position="563"/>
    </location>
</feature>
<dbReference type="PANTHER" id="PTHR23135:SF18">
    <property type="entry name" value="CYANOPHYCIN SYNTHETASE"/>
    <property type="match status" value="1"/>
</dbReference>
<dbReference type="SUPFAM" id="SSF53244">
    <property type="entry name" value="MurD-like peptide ligases, peptide-binding domain"/>
    <property type="match status" value="1"/>
</dbReference>
<organism evidence="3 4">
    <name type="scientific">Roseovarius gaetbuli</name>
    <dbReference type="NCBI Taxonomy" id="1356575"/>
    <lineage>
        <taxon>Bacteria</taxon>
        <taxon>Pseudomonadati</taxon>
        <taxon>Pseudomonadota</taxon>
        <taxon>Alphaproteobacteria</taxon>
        <taxon>Rhodobacterales</taxon>
        <taxon>Roseobacteraceae</taxon>
        <taxon>Roseovarius</taxon>
    </lineage>
</organism>
<dbReference type="EMBL" id="FWFJ01000074">
    <property type="protein sequence ID" value="SLN75772.1"/>
    <property type="molecule type" value="Genomic_DNA"/>
</dbReference>
<dbReference type="AlphaFoldDB" id="A0A1X7ACP1"/>
<dbReference type="InterPro" id="IPR036615">
    <property type="entry name" value="Mur_ligase_C_dom_sf"/>
</dbReference>
<dbReference type="GO" id="GO:0005524">
    <property type="term" value="F:ATP binding"/>
    <property type="evidence" value="ECO:0007669"/>
    <property type="project" value="InterPro"/>
</dbReference>
<feature type="domain" description="Mur ligase central" evidence="2">
    <location>
        <begin position="198"/>
        <end position="408"/>
    </location>
</feature>
<accession>A0A1X7ACP1</accession>
<evidence type="ECO:0000259" key="2">
    <source>
        <dbReference type="Pfam" id="PF08245"/>
    </source>
</evidence>
<dbReference type="GO" id="GO:0071160">
    <property type="term" value="F:cyanophycin synthetase activity (L-aspartate-adding)"/>
    <property type="evidence" value="ECO:0007669"/>
    <property type="project" value="UniProtKB-EC"/>
</dbReference>
<dbReference type="SUPFAM" id="SSF53623">
    <property type="entry name" value="MurD-like peptide ligases, catalytic domain"/>
    <property type="match status" value="1"/>
</dbReference>
<evidence type="ECO:0000313" key="3">
    <source>
        <dbReference type="EMBL" id="SLN75772.1"/>
    </source>
</evidence>
<evidence type="ECO:0000313" key="4">
    <source>
        <dbReference type="Proteomes" id="UP000194012"/>
    </source>
</evidence>
<dbReference type="Proteomes" id="UP000194012">
    <property type="component" value="Unassembled WGS sequence"/>
</dbReference>
<proteinExistence type="predicted"/>
<dbReference type="Gene3D" id="3.40.1190.10">
    <property type="entry name" value="Mur-like, catalytic domain"/>
    <property type="match status" value="1"/>
</dbReference>
<evidence type="ECO:0000259" key="1">
    <source>
        <dbReference type="Pfam" id="PF02875"/>
    </source>
</evidence>
<gene>
    <name evidence="3" type="primary">cphA_2</name>
    <name evidence="3" type="ORF">ROG8370_03820</name>
</gene>
<sequence>MDRIEQLESALEIALPEVKHIRVEPARRLTGPGLIWDRPGAVLDIYFEDVEPDILTGLWQKHARRVLDALGWAGEDLIWRRFRGGVNLAISAPPDQLYSAIFAAQTAWHFCAAELLQTGPMPFDDMINDLKTVMAQEENPALIALIAAASAHDVDILCDDHAVSLGHGVGSRIWPTQGLPAPQDVAWSDIHDIPLAFITGTNGKTTTTRLCAAIARAAGKVVGLTSTDVVQVGDDILDRGDYSGPGGARMVLRDPRVQIACLEVARGGILRRGLPSRRARVAVVTNVARDHLGEYGVMTLPELAQAKFAVARALAADGVLVLNADDPNVVLEAANVSAAIWWFSLDAAAPLITQARTQGQPCAYRKGDALVFFDGTTETWSIAIADVPITFSGAAKHNVRNALAALGVCTALGIPQNAIREGLTGFVSDPRDNPGRFNEFRYNGARVFIDFAHNPHSIAAVCDALSVFPSTRRFLMLSQPGDRSDQDIDDAATTALQFQPDLIVAAEIADYLRGRALNETPRLIEASAIAAGIKPENILRASSPSKGAKVILDQVQPGDLVLLLVLSDRERVFETLAGP</sequence>
<dbReference type="Pfam" id="PF02875">
    <property type="entry name" value="Mur_ligase_C"/>
    <property type="match status" value="1"/>
</dbReference>
<dbReference type="EC" id="6.3.2.29" evidence="3"/>
<protein>
    <submittedName>
        <fullName evidence="3">Cyanophycin synthetase</fullName>
        <ecNumber evidence="3">6.3.2.29</ecNumber>
    </submittedName>
</protein>
<name>A0A1X7ACP1_9RHOB</name>
<dbReference type="InterPro" id="IPR013221">
    <property type="entry name" value="Mur_ligase_cen"/>
</dbReference>